<accession>A0A0J1H2Z1</accession>
<keyword evidence="3" id="KW-1185">Reference proteome</keyword>
<keyword evidence="1" id="KW-0812">Transmembrane</keyword>
<dbReference type="OrthoDB" id="5815618at2"/>
<feature type="transmembrane region" description="Helical" evidence="1">
    <location>
        <begin position="6"/>
        <end position="27"/>
    </location>
</feature>
<protein>
    <submittedName>
        <fullName evidence="2">MSHA biogenesis protein MshB</fullName>
    </submittedName>
</protein>
<dbReference type="Proteomes" id="UP000036097">
    <property type="component" value="Unassembled WGS sequence"/>
</dbReference>
<dbReference type="RefSeq" id="WP_047878536.1">
    <property type="nucleotide sequence ID" value="NZ_LDOT01000011.1"/>
</dbReference>
<organism evidence="2 3">
    <name type="scientific">Photobacterium aquae</name>
    <dbReference type="NCBI Taxonomy" id="1195763"/>
    <lineage>
        <taxon>Bacteria</taxon>
        <taxon>Pseudomonadati</taxon>
        <taxon>Pseudomonadota</taxon>
        <taxon>Gammaproteobacteria</taxon>
        <taxon>Vibrionales</taxon>
        <taxon>Vibrionaceae</taxon>
        <taxon>Photobacterium</taxon>
    </lineage>
</organism>
<dbReference type="NCBIfam" id="TIGR02532">
    <property type="entry name" value="IV_pilin_GFxxxE"/>
    <property type="match status" value="1"/>
</dbReference>
<comment type="caution">
    <text evidence="2">The sequence shown here is derived from an EMBL/GenBank/DDBJ whole genome shotgun (WGS) entry which is preliminary data.</text>
</comment>
<evidence type="ECO:0000256" key="1">
    <source>
        <dbReference type="SAM" id="Phobius"/>
    </source>
</evidence>
<sequence>MNKQSGFSLVELVVVIIVVGLLAVAALPRFMNVTDEAKKASIEGIAGGYATAVMSVRAQWEAYGRPKNDGRSMVDYDGTDFYLTMESDDGKPRIGYPVSLDNKAIDSMVVADCVSLLDNLLQNPPRVTSDSKQAADDDYLFYTDLTTIDNQKACRYYQLASKVKGSDGIANVTSGHYFTYQPAKGQVRTEIRQAAI</sequence>
<keyword evidence="1" id="KW-1133">Transmembrane helix</keyword>
<evidence type="ECO:0000313" key="2">
    <source>
        <dbReference type="EMBL" id="KLV06161.1"/>
    </source>
</evidence>
<dbReference type="EMBL" id="LDOT01000011">
    <property type="protein sequence ID" value="KLV06161.1"/>
    <property type="molecule type" value="Genomic_DNA"/>
</dbReference>
<keyword evidence="1" id="KW-0472">Membrane</keyword>
<dbReference type="Pfam" id="PF07963">
    <property type="entry name" value="N_methyl"/>
    <property type="match status" value="1"/>
</dbReference>
<dbReference type="AlphaFoldDB" id="A0A0J1H2Z1"/>
<dbReference type="PANTHER" id="PTHR30093:SF46">
    <property type="entry name" value="MSHA MINOR PILIN PROTEIN MSHB"/>
    <property type="match status" value="1"/>
</dbReference>
<proteinExistence type="predicted"/>
<reference evidence="2 3" key="1">
    <citation type="submission" date="2015-05" db="EMBL/GenBank/DDBJ databases">
        <title>Photobacterium galathea sp. nov.</title>
        <authorList>
            <person name="Machado H."/>
            <person name="Gram L."/>
        </authorList>
    </citation>
    <scope>NUCLEOTIDE SEQUENCE [LARGE SCALE GENOMIC DNA]</scope>
    <source>
        <strain evidence="2 3">CGMCC 1.12159</strain>
    </source>
</reference>
<name>A0A0J1H2Z1_9GAMM</name>
<dbReference type="SUPFAM" id="SSF54523">
    <property type="entry name" value="Pili subunits"/>
    <property type="match status" value="1"/>
</dbReference>
<gene>
    <name evidence="2" type="ORF">ABT56_08925</name>
</gene>
<dbReference type="Gene3D" id="3.30.700.10">
    <property type="entry name" value="Glycoprotein, Type 4 Pilin"/>
    <property type="match status" value="1"/>
</dbReference>
<dbReference type="STRING" id="1195763.ABT56_08925"/>
<dbReference type="PROSITE" id="PS00409">
    <property type="entry name" value="PROKAR_NTER_METHYL"/>
    <property type="match status" value="1"/>
</dbReference>
<dbReference type="InterPro" id="IPR012902">
    <property type="entry name" value="N_methyl_site"/>
</dbReference>
<dbReference type="PANTHER" id="PTHR30093">
    <property type="entry name" value="GENERAL SECRETION PATHWAY PROTEIN G"/>
    <property type="match status" value="1"/>
</dbReference>
<dbReference type="PATRIC" id="fig|1195763.3.peg.1896"/>
<dbReference type="InterPro" id="IPR045584">
    <property type="entry name" value="Pilin-like"/>
</dbReference>
<evidence type="ECO:0000313" key="3">
    <source>
        <dbReference type="Proteomes" id="UP000036097"/>
    </source>
</evidence>